<reference evidence="2 3" key="1">
    <citation type="journal article" date="2014" name="PLoS Genet.">
        <title>The Genome of Spironucleus salmonicida Highlights a Fish Pathogen Adapted to Fluctuating Environments.</title>
        <authorList>
            <person name="Xu F."/>
            <person name="Jerlstrom-Hultqvist J."/>
            <person name="Einarsson E."/>
            <person name="Astvaldsson A."/>
            <person name="Svard S.G."/>
            <person name="Andersson J.O."/>
        </authorList>
    </citation>
    <scope>NUCLEOTIDE SEQUENCE</scope>
    <source>
        <strain evidence="3">ATCC 50377</strain>
    </source>
</reference>
<dbReference type="Proteomes" id="UP000018208">
    <property type="component" value="Unassembled WGS sequence"/>
</dbReference>
<keyword evidence="4" id="KW-1185">Reference proteome</keyword>
<name>V6LJ77_9EUKA</name>
<feature type="region of interest" description="Disordered" evidence="1">
    <location>
        <begin position="50"/>
        <end position="72"/>
    </location>
</feature>
<feature type="compositionally biased region" description="Low complexity" evidence="1">
    <location>
        <begin position="479"/>
        <end position="489"/>
    </location>
</feature>
<dbReference type="EMBL" id="AUWU02000002">
    <property type="protein sequence ID" value="KAH0576296.1"/>
    <property type="molecule type" value="Genomic_DNA"/>
</dbReference>
<feature type="compositionally biased region" description="Polar residues" evidence="1">
    <location>
        <begin position="264"/>
        <end position="281"/>
    </location>
</feature>
<feature type="region of interest" description="Disordered" evidence="1">
    <location>
        <begin position="264"/>
        <end position="296"/>
    </location>
</feature>
<dbReference type="AlphaFoldDB" id="V6LJ77"/>
<evidence type="ECO:0000256" key="1">
    <source>
        <dbReference type="SAM" id="MobiDB-lite"/>
    </source>
</evidence>
<feature type="region of interest" description="Disordered" evidence="1">
    <location>
        <begin position="477"/>
        <end position="499"/>
    </location>
</feature>
<gene>
    <name evidence="2" type="ORF">SS50377_15706</name>
    <name evidence="3" type="ORF">SS50377_21859</name>
</gene>
<reference evidence="3" key="2">
    <citation type="submission" date="2020-12" db="EMBL/GenBank/DDBJ databases">
        <title>New Spironucleus salmonicida genome in near-complete chromosomes.</title>
        <authorList>
            <person name="Xu F."/>
            <person name="Kurt Z."/>
            <person name="Jimenez-Gonzalez A."/>
            <person name="Astvaldsson A."/>
            <person name="Andersson J.O."/>
            <person name="Svard S.G."/>
        </authorList>
    </citation>
    <scope>NUCLEOTIDE SEQUENCE</scope>
    <source>
        <strain evidence="3">ATCC 50377</strain>
    </source>
</reference>
<proteinExistence type="predicted"/>
<dbReference type="VEuPathDB" id="GiardiaDB:SS50377_21859"/>
<evidence type="ECO:0000313" key="3">
    <source>
        <dbReference type="EMBL" id="KAH0576296.1"/>
    </source>
</evidence>
<evidence type="ECO:0000313" key="2">
    <source>
        <dbReference type="EMBL" id="EST44403.1"/>
    </source>
</evidence>
<organism evidence="2">
    <name type="scientific">Spironucleus salmonicida</name>
    <dbReference type="NCBI Taxonomy" id="348837"/>
    <lineage>
        <taxon>Eukaryota</taxon>
        <taxon>Metamonada</taxon>
        <taxon>Diplomonadida</taxon>
        <taxon>Hexamitidae</taxon>
        <taxon>Hexamitinae</taxon>
        <taxon>Spironucleus</taxon>
    </lineage>
</organism>
<evidence type="ECO:0000313" key="4">
    <source>
        <dbReference type="Proteomes" id="UP000018208"/>
    </source>
</evidence>
<accession>V6LJ77</accession>
<protein>
    <submittedName>
        <fullName evidence="2">Uncharacterized protein</fullName>
    </submittedName>
</protein>
<sequence length="1066" mass="123470">MSIYKTHFKQAQDVTNLNHQVFDKRHQLKEQNDLLSLRLSEVLQSTSIIAPMDEEEQVTEPKQLRPDGPKRSVKEIQTEILNINKEMKAKQFKYELEFFGKDQKDQLESQIQDIEKAAERSEKMQQSISQSGIYFEDRNIRFLDLEHSMRLDDIKLRVVKEHQQKEQHVEQTNAEILRQQQAVNNVNFDFQKEIQKLRSTQSTNQQSNKNVDSLDKSFDLEQQISQLSQFQDEKVSKQFNIIQEKQQMINQEINDKIVDENNKKVTQMSSKKSSPKSNELVTSKDKLNIPHSDQPIPEQLRITPEEAVDRSLNKASRKLQTPKKIIQEIQQTTDIEQKTQWNQNLRQNHQDEIQEINCHTENTNEQQMLTILQELKQQEQEFQHSNSIDSRIPTHTTIIQPNKMVIEDEIINNVETQQLFMELNIIEPPKSPSQKIYTHPKLNSPKASICSPLIDCNSEDLQFLPSHKLRSDFVEQGEENQQQNNISNEFLNDETTSGQQAENTDLIYEGECIVDSDFDQQNQQLYNQAIEQNKDQLFMNNYQQTGHHSSNTPVQQIIAKLQEENFSFDNSPVAQSPIKQTQKHSKQQQRVSYPIIQQNKFKETEFQVIDTYEKLENPNNIMPISIPLHPTQNIQQNTDAIQQQELKHILQNYIKQELREETEQQILIKVSSPRSKFAANMYSSGCQQLNQTKNDSETSSLFEETVLKQPISPISNEIEKEIETQVCTVIKNENLQNAVHIATNFAKSINYEVIQEFAKSEAKGIQKRIENEIQIANLQIPRAPKTEPSSQIYSQLAKKQQSIHTIHIDEISNESSQSTFNFEIQEIQKSTRIEMESQDEYNISKIEKVKKSISEVTDNYNVQQQQTISRKSVITNENDAPIQTMQANSQISYADIKAVEIQTKLNIPKAFKQSGVKEYTINNYKKHSGISDISNVQFDEPAFQSKKEQFDLEFEERIMQGENDHVMASDFSSLSAVPQQRKQRIMSPTQQNVQAITKFKKVNQNAFAPIKQECELGLEDGTQAQMDESTEYGMILDENSVSVGQNVYDMYVSEGVEQAEMLASQE</sequence>
<dbReference type="EMBL" id="KI546116">
    <property type="protein sequence ID" value="EST44403.1"/>
    <property type="molecule type" value="Genomic_DNA"/>
</dbReference>
<feature type="compositionally biased region" description="Basic and acidic residues" evidence="1">
    <location>
        <begin position="62"/>
        <end position="72"/>
    </location>
</feature>